<feature type="transmembrane region" description="Helical" evidence="1">
    <location>
        <begin position="6"/>
        <end position="27"/>
    </location>
</feature>
<keyword evidence="3" id="KW-1185">Reference proteome</keyword>
<keyword evidence="1" id="KW-0812">Transmembrane</keyword>
<organism evidence="2 3">
    <name type="scientific">Nonomuraea longicatena</name>
    <dbReference type="NCBI Taxonomy" id="83682"/>
    <lineage>
        <taxon>Bacteria</taxon>
        <taxon>Bacillati</taxon>
        <taxon>Actinomycetota</taxon>
        <taxon>Actinomycetes</taxon>
        <taxon>Streptosporangiales</taxon>
        <taxon>Streptosporangiaceae</taxon>
        <taxon>Nonomuraea</taxon>
    </lineage>
</organism>
<sequence>MKPVLAALWSADPFLVVTLAGLGLILATAPTSQHRRPGRRAIVIKDVLAFIGGLVVACWALLIAGAWLDHQRAKQRRRKADRLAAQAQARAIESSPDGVDDRVWDLYVHEQGLTSIKAPKEWRK</sequence>
<evidence type="ECO:0000256" key="1">
    <source>
        <dbReference type="SAM" id="Phobius"/>
    </source>
</evidence>
<feature type="transmembrane region" description="Helical" evidence="1">
    <location>
        <begin position="47"/>
        <end position="68"/>
    </location>
</feature>
<evidence type="ECO:0000313" key="2">
    <source>
        <dbReference type="EMBL" id="GAA0918660.1"/>
    </source>
</evidence>
<dbReference type="RefSeq" id="WP_343949050.1">
    <property type="nucleotide sequence ID" value="NZ_BAAAHQ010000007.1"/>
</dbReference>
<keyword evidence="1" id="KW-1133">Transmembrane helix</keyword>
<comment type="caution">
    <text evidence="2">The sequence shown here is derived from an EMBL/GenBank/DDBJ whole genome shotgun (WGS) entry which is preliminary data.</text>
</comment>
<accession>A0ABN1NXI7</accession>
<proteinExistence type="predicted"/>
<dbReference type="EMBL" id="BAAAHQ010000007">
    <property type="protein sequence ID" value="GAA0918660.1"/>
    <property type="molecule type" value="Genomic_DNA"/>
</dbReference>
<dbReference type="Proteomes" id="UP001501578">
    <property type="component" value="Unassembled WGS sequence"/>
</dbReference>
<name>A0ABN1NXI7_9ACTN</name>
<reference evidence="2 3" key="1">
    <citation type="journal article" date="2019" name="Int. J. Syst. Evol. Microbiol.">
        <title>The Global Catalogue of Microorganisms (GCM) 10K type strain sequencing project: providing services to taxonomists for standard genome sequencing and annotation.</title>
        <authorList>
            <consortium name="The Broad Institute Genomics Platform"/>
            <consortium name="The Broad Institute Genome Sequencing Center for Infectious Disease"/>
            <person name="Wu L."/>
            <person name="Ma J."/>
        </authorList>
    </citation>
    <scope>NUCLEOTIDE SEQUENCE [LARGE SCALE GENOMIC DNA]</scope>
    <source>
        <strain evidence="2 3">JCM 11136</strain>
    </source>
</reference>
<keyword evidence="1" id="KW-0472">Membrane</keyword>
<gene>
    <name evidence="2" type="ORF">GCM10009560_15780</name>
</gene>
<protein>
    <submittedName>
        <fullName evidence="2">Uncharacterized protein</fullName>
    </submittedName>
</protein>
<evidence type="ECO:0000313" key="3">
    <source>
        <dbReference type="Proteomes" id="UP001501578"/>
    </source>
</evidence>